<keyword evidence="1" id="KW-0472">Membrane</keyword>
<evidence type="ECO:0000313" key="2">
    <source>
        <dbReference type="EMBL" id="RKF66221.1"/>
    </source>
</evidence>
<evidence type="ECO:0000313" key="3">
    <source>
        <dbReference type="Proteomes" id="UP000284853"/>
    </source>
</evidence>
<comment type="caution">
    <text evidence="2">The sequence shown here is derived from an EMBL/GenBank/DDBJ whole genome shotgun (WGS) entry which is preliminary data.</text>
</comment>
<organism evidence="2 3">
    <name type="scientific">Rahnella variigena</name>
    <dbReference type="NCBI Taxonomy" id="574964"/>
    <lineage>
        <taxon>Bacteria</taxon>
        <taxon>Pseudomonadati</taxon>
        <taxon>Pseudomonadota</taxon>
        <taxon>Gammaproteobacteria</taxon>
        <taxon>Enterobacterales</taxon>
        <taxon>Yersiniaceae</taxon>
        <taxon>Rahnella</taxon>
    </lineage>
</organism>
<dbReference type="InterPro" id="IPR036737">
    <property type="entry name" value="OmpA-like_sf"/>
</dbReference>
<evidence type="ECO:0000256" key="1">
    <source>
        <dbReference type="SAM" id="Phobius"/>
    </source>
</evidence>
<dbReference type="EMBL" id="NSDJ01000002">
    <property type="protein sequence ID" value="RKF66221.1"/>
    <property type="molecule type" value="Genomic_DNA"/>
</dbReference>
<protein>
    <recommendedName>
        <fullName evidence="4">OmpA-like domain-containing protein</fullName>
    </recommendedName>
</protein>
<dbReference type="Proteomes" id="UP000284853">
    <property type="component" value="Unassembled WGS sequence"/>
</dbReference>
<gene>
    <name evidence="2" type="ORF">CKQ54_22720</name>
</gene>
<keyword evidence="1" id="KW-1133">Transmembrane helix</keyword>
<keyword evidence="3" id="KW-1185">Reference proteome</keyword>
<feature type="transmembrane region" description="Helical" evidence="1">
    <location>
        <begin position="12"/>
        <end position="34"/>
    </location>
</feature>
<accession>A0ABX9PPQ1</accession>
<dbReference type="GeneID" id="302711621"/>
<proteinExistence type="predicted"/>
<reference evidence="2 3" key="1">
    <citation type="submission" date="2017-08" db="EMBL/GenBank/DDBJ databases">
        <title>Comparative genomics of bacteria isolated from necrotic lesions of AOD affected trees.</title>
        <authorList>
            <person name="Doonan J."/>
            <person name="Denman S."/>
            <person name="Mcdonald J.E."/>
        </authorList>
    </citation>
    <scope>NUCLEOTIDE SEQUENCE [LARGE SCALE GENOMIC DNA]</scope>
    <source>
        <strain evidence="2 3">CIP 105588</strain>
    </source>
</reference>
<dbReference type="Gene3D" id="3.30.1330.60">
    <property type="entry name" value="OmpA-like domain"/>
    <property type="match status" value="1"/>
</dbReference>
<evidence type="ECO:0008006" key="4">
    <source>
        <dbReference type="Google" id="ProtNLM"/>
    </source>
</evidence>
<dbReference type="RefSeq" id="WP_120162268.1">
    <property type="nucleotide sequence ID" value="NZ_NSDJ01000002.1"/>
</dbReference>
<sequence length="322" mass="36016">MKIESSTKNKSFIIPFKVFTGISLGLFLTLLSYISGNYAFAMPFQAQHVSEDQGHWQELDTHAHIIIYRLDDDSAKSSKSVVNIFVNHQYHTSFLSHNRAVELLLCPGEKALEFSIGQLDRHRFGNSEKVGLVSPTLKSGERYYYQVSLNDQGKIDARLVPEKEAEAALVNLQPQDRTLSRVLNERTCPAVTYSINAEDVFTHHKNSTTLSHAGENALSSLVKTIEHEFGEIDEVVIKNSSDINDETATTHPLSQMRANTVTTWLINSPLLLPQYHAKGVDIKSCSLPFDNKRGAQACLESSRTIDVEVYGVRKNTHSALIK</sequence>
<name>A0ABX9PPQ1_9GAMM</name>
<keyword evidence="1" id="KW-0812">Transmembrane</keyword>